<evidence type="ECO:0000259" key="3">
    <source>
        <dbReference type="PROSITE" id="PS50222"/>
    </source>
</evidence>
<dbReference type="AlphaFoldDB" id="A0A922MLR2"/>
<dbReference type="InterPro" id="IPR018247">
    <property type="entry name" value="EF_Hand_1_Ca_BS"/>
</dbReference>
<comment type="caution">
    <text evidence="4">The sequence shown here is derived from an EMBL/GenBank/DDBJ whole genome shotgun (WGS) entry which is preliminary data.</text>
</comment>
<proteinExistence type="predicted"/>
<keyword evidence="1" id="KW-0106">Calcium</keyword>
<evidence type="ECO:0000313" key="5">
    <source>
        <dbReference type="Proteomes" id="UP000814243"/>
    </source>
</evidence>
<dbReference type="SUPFAM" id="SSF47473">
    <property type="entry name" value="EF-hand"/>
    <property type="match status" value="1"/>
</dbReference>
<gene>
    <name evidence="4" type="ORF">HF086_002000</name>
</gene>
<dbReference type="InterPro" id="IPR002048">
    <property type="entry name" value="EF_hand_dom"/>
</dbReference>
<accession>A0A922MLR2</accession>
<evidence type="ECO:0000256" key="1">
    <source>
        <dbReference type="ARBA" id="ARBA00022837"/>
    </source>
</evidence>
<reference evidence="4" key="1">
    <citation type="journal article" date="2021" name="G3 (Bethesda)">
        <title>Genome and transcriptome analysis of the beet armyworm Spodoptera exigua reveals targets for pest control. .</title>
        <authorList>
            <person name="Simon S."/>
            <person name="Breeschoten T."/>
            <person name="Jansen H.J."/>
            <person name="Dirks R.P."/>
            <person name="Schranz M.E."/>
            <person name="Ros V.I.D."/>
        </authorList>
    </citation>
    <scope>NUCLEOTIDE SEQUENCE</scope>
    <source>
        <strain evidence="4">TB_SE_WUR_2020</strain>
    </source>
</reference>
<dbReference type="Proteomes" id="UP000814243">
    <property type="component" value="Unassembled WGS sequence"/>
</dbReference>
<dbReference type="EMBL" id="JACEFF010000372">
    <property type="protein sequence ID" value="KAH9638760.1"/>
    <property type="molecule type" value="Genomic_DNA"/>
</dbReference>
<feature type="non-terminal residue" evidence="4">
    <location>
        <position position="1"/>
    </location>
</feature>
<feature type="region of interest" description="Disordered" evidence="2">
    <location>
        <begin position="34"/>
        <end position="54"/>
    </location>
</feature>
<feature type="domain" description="EF-hand" evidence="3">
    <location>
        <begin position="1"/>
        <end position="28"/>
    </location>
</feature>
<dbReference type="PROSITE" id="PS00018">
    <property type="entry name" value="EF_HAND_1"/>
    <property type="match status" value="1"/>
</dbReference>
<organism evidence="4 5">
    <name type="scientific">Spodoptera exigua</name>
    <name type="common">Beet armyworm</name>
    <name type="synonym">Noctua fulgens</name>
    <dbReference type="NCBI Taxonomy" id="7107"/>
    <lineage>
        <taxon>Eukaryota</taxon>
        <taxon>Metazoa</taxon>
        <taxon>Ecdysozoa</taxon>
        <taxon>Arthropoda</taxon>
        <taxon>Hexapoda</taxon>
        <taxon>Insecta</taxon>
        <taxon>Pterygota</taxon>
        <taxon>Neoptera</taxon>
        <taxon>Endopterygota</taxon>
        <taxon>Lepidoptera</taxon>
        <taxon>Glossata</taxon>
        <taxon>Ditrysia</taxon>
        <taxon>Noctuoidea</taxon>
        <taxon>Noctuidae</taxon>
        <taxon>Amphipyrinae</taxon>
        <taxon>Spodoptera</taxon>
    </lineage>
</organism>
<dbReference type="GO" id="GO:0005509">
    <property type="term" value="F:calcium ion binding"/>
    <property type="evidence" value="ECO:0007669"/>
    <property type="project" value="InterPro"/>
</dbReference>
<feature type="compositionally biased region" description="Polar residues" evidence="2">
    <location>
        <begin position="34"/>
        <end position="46"/>
    </location>
</feature>
<name>A0A922MLR2_SPOEX</name>
<dbReference type="PROSITE" id="PS50222">
    <property type="entry name" value="EF_HAND_2"/>
    <property type="match status" value="1"/>
</dbReference>
<evidence type="ECO:0000256" key="2">
    <source>
        <dbReference type="SAM" id="MobiDB-lite"/>
    </source>
</evidence>
<evidence type="ECO:0000313" key="4">
    <source>
        <dbReference type="EMBL" id="KAH9638760.1"/>
    </source>
</evidence>
<sequence length="202" mass="22936">CFKIFDLDSDGVLNKKELIDMVGILCTVANESLKNQGSRASTPSDSNDSESTEKGFDPEVILVNLREKLVTVPKNGRKPVFQLGPNGDDNKEEIIVLKEQQIQEQQDEIQPEEDLESEGLIANDMALTLEDFLIWSVESAESLVTPFLDLLFEVCHIVLGLRPQCKHQERDIGEYNCFLFLLLAPRRRYSWTQEGCVSFQKE</sequence>
<protein>
    <recommendedName>
        <fullName evidence="3">EF-hand domain-containing protein</fullName>
    </recommendedName>
</protein>
<dbReference type="InterPro" id="IPR011992">
    <property type="entry name" value="EF-hand-dom_pair"/>
</dbReference>